<dbReference type="PANTHER" id="PTHR22980:SF0">
    <property type="entry name" value="CENTROMERE PROTEIN S"/>
    <property type="match status" value="1"/>
</dbReference>
<comment type="caution">
    <text evidence="5">The sequence shown here is derived from an EMBL/GenBank/DDBJ whole genome shotgun (WGS) entry which is preliminary data.</text>
</comment>
<dbReference type="GO" id="GO:0031297">
    <property type="term" value="P:replication fork processing"/>
    <property type="evidence" value="ECO:0007669"/>
    <property type="project" value="TreeGrafter"/>
</dbReference>
<dbReference type="AlphaFoldDB" id="A0A9P6Q649"/>
<keyword evidence="3" id="KW-0238">DNA-binding</keyword>
<proteinExistence type="inferred from homology"/>
<evidence type="ECO:0008006" key="7">
    <source>
        <dbReference type="Google" id="ProtNLM"/>
    </source>
</evidence>
<comment type="similarity">
    <text evidence="1">Belongs to the TAF9 family. CENP-S/MHF1 subfamily.</text>
</comment>
<dbReference type="GO" id="GO:0000712">
    <property type="term" value="P:resolution of meiotic recombination intermediates"/>
    <property type="evidence" value="ECO:0007669"/>
    <property type="project" value="TreeGrafter"/>
</dbReference>
<dbReference type="Proteomes" id="UP000807716">
    <property type="component" value="Unassembled WGS sequence"/>
</dbReference>
<dbReference type="GO" id="GO:0003677">
    <property type="term" value="F:DNA binding"/>
    <property type="evidence" value="ECO:0007669"/>
    <property type="project" value="UniProtKB-KW"/>
</dbReference>
<evidence type="ECO:0000313" key="5">
    <source>
        <dbReference type="EMBL" id="KAG0261400.1"/>
    </source>
</evidence>
<keyword evidence="2" id="KW-0227">DNA damage</keyword>
<dbReference type="SUPFAM" id="SSF47113">
    <property type="entry name" value="Histone-fold"/>
    <property type="match status" value="1"/>
</dbReference>
<protein>
    <recommendedName>
        <fullName evidence="7">Centromere protein S</fullName>
    </recommendedName>
</protein>
<dbReference type="InterPro" id="IPR029003">
    <property type="entry name" value="CENP-S/Mhf1"/>
</dbReference>
<dbReference type="GO" id="GO:0046982">
    <property type="term" value="F:protein heterodimerization activity"/>
    <property type="evidence" value="ECO:0007669"/>
    <property type="project" value="InterPro"/>
</dbReference>
<accession>A0A9P6Q649</accession>
<evidence type="ECO:0000256" key="4">
    <source>
        <dbReference type="ARBA" id="ARBA00023204"/>
    </source>
</evidence>
<dbReference type="CDD" id="cd22919">
    <property type="entry name" value="HFD_CENP-S"/>
    <property type="match status" value="1"/>
</dbReference>
<keyword evidence="4" id="KW-0234">DNA repair</keyword>
<evidence type="ECO:0000256" key="1">
    <source>
        <dbReference type="ARBA" id="ARBA00006612"/>
    </source>
</evidence>
<evidence type="ECO:0000256" key="2">
    <source>
        <dbReference type="ARBA" id="ARBA00022763"/>
    </source>
</evidence>
<evidence type="ECO:0000313" key="6">
    <source>
        <dbReference type="Proteomes" id="UP000807716"/>
    </source>
</evidence>
<dbReference type="Gene3D" id="1.10.20.10">
    <property type="entry name" value="Histone, subunit A"/>
    <property type="match status" value="1"/>
</dbReference>
<organism evidence="5 6">
    <name type="scientific">Actinomortierella ambigua</name>
    <dbReference type="NCBI Taxonomy" id="1343610"/>
    <lineage>
        <taxon>Eukaryota</taxon>
        <taxon>Fungi</taxon>
        <taxon>Fungi incertae sedis</taxon>
        <taxon>Mucoromycota</taxon>
        <taxon>Mortierellomycotina</taxon>
        <taxon>Mortierellomycetes</taxon>
        <taxon>Mortierellales</taxon>
        <taxon>Mortierellaceae</taxon>
        <taxon>Actinomortierella</taxon>
    </lineage>
</organism>
<dbReference type="GO" id="GO:0006281">
    <property type="term" value="P:DNA repair"/>
    <property type="evidence" value="ECO:0007669"/>
    <property type="project" value="UniProtKB-KW"/>
</dbReference>
<name>A0A9P6Q649_9FUNG</name>
<sequence>MNDTSNEAIRERLQAAIWYTVGEICESQAPQLNVTVTPQLIASLSEIVFRQAENFAKHAKRSTVSMDDIKLVSRRNESLHELISAEADRIGERHKAEKELKRKKR</sequence>
<dbReference type="Pfam" id="PF15630">
    <property type="entry name" value="CENP-S"/>
    <property type="match status" value="1"/>
</dbReference>
<dbReference type="EMBL" id="JAAAJB010000218">
    <property type="protein sequence ID" value="KAG0261400.1"/>
    <property type="molecule type" value="Genomic_DNA"/>
</dbReference>
<dbReference type="GO" id="GO:0071821">
    <property type="term" value="C:FANCM-MHF complex"/>
    <property type="evidence" value="ECO:0007669"/>
    <property type="project" value="InterPro"/>
</dbReference>
<dbReference type="GO" id="GO:0003682">
    <property type="term" value="F:chromatin binding"/>
    <property type="evidence" value="ECO:0007669"/>
    <property type="project" value="TreeGrafter"/>
</dbReference>
<dbReference type="PANTHER" id="PTHR22980">
    <property type="entry name" value="CORTISTATIN"/>
    <property type="match status" value="1"/>
</dbReference>
<keyword evidence="6" id="KW-1185">Reference proteome</keyword>
<dbReference type="InterPro" id="IPR009072">
    <property type="entry name" value="Histone-fold"/>
</dbReference>
<evidence type="ECO:0000256" key="3">
    <source>
        <dbReference type="ARBA" id="ARBA00023125"/>
    </source>
</evidence>
<gene>
    <name evidence="5" type="ORF">DFQ27_002985</name>
</gene>
<reference evidence="5" key="1">
    <citation type="journal article" date="2020" name="Fungal Divers.">
        <title>Resolving the Mortierellaceae phylogeny through synthesis of multi-gene phylogenetics and phylogenomics.</title>
        <authorList>
            <person name="Vandepol N."/>
            <person name="Liber J."/>
            <person name="Desiro A."/>
            <person name="Na H."/>
            <person name="Kennedy M."/>
            <person name="Barry K."/>
            <person name="Grigoriev I.V."/>
            <person name="Miller A.N."/>
            <person name="O'Donnell K."/>
            <person name="Stajich J.E."/>
            <person name="Bonito G."/>
        </authorList>
    </citation>
    <scope>NUCLEOTIDE SEQUENCE</scope>
    <source>
        <strain evidence="5">BC1065</strain>
    </source>
</reference>
<dbReference type="OrthoDB" id="1872155at2759"/>